<evidence type="ECO:0000313" key="2">
    <source>
        <dbReference type="Proteomes" id="UP000018211"/>
    </source>
</evidence>
<sequence length="207" mass="23249">MMPSNTRQSLINLCREEQNTMFARLLSLIALSFKATFPQQQSIVVMIPYSNRESAQAMGMGGCLINSVLIQIELASLEDTLAETLLEAIRSCAAFPLHEVMLHSRMQPDIPFVHNVHAHPFDRDLDDSIYNLKSVYPSSIETREFSDRVDVLLGSEGQACMEALVHHFSQCLEGKDVLSYRAQFSPKLPVVHHDVNLLNGSPLCLRH</sequence>
<protein>
    <recommendedName>
        <fullName evidence="3">Condensation domain-containing protein</fullName>
    </recommendedName>
</protein>
<evidence type="ECO:0008006" key="3">
    <source>
        <dbReference type="Google" id="ProtNLM"/>
    </source>
</evidence>
<comment type="caution">
    <text evidence="1">The sequence shown here is derived from an EMBL/GenBank/DDBJ whole genome shotgun (WGS) entry which is preliminary data.</text>
</comment>
<proteinExistence type="predicted"/>
<dbReference type="Proteomes" id="UP000018211">
    <property type="component" value="Unassembled WGS sequence"/>
</dbReference>
<dbReference type="SUPFAM" id="SSF52777">
    <property type="entry name" value="CoA-dependent acyltransferases"/>
    <property type="match status" value="1"/>
</dbReference>
<dbReference type="Gene3D" id="3.30.559.30">
    <property type="entry name" value="Nonribosomal peptide synthetase, condensation domain"/>
    <property type="match status" value="1"/>
</dbReference>
<accession>A0AAV2VKH0</accession>
<name>A0AAV2VKH0_9VIBR</name>
<reference evidence="1 2" key="1">
    <citation type="journal article" date="2013" name="ISME J.">
        <title>Comparative genomics of pathogenic lineages of Vibrio nigripulchritudo identifies virulence-associated traits.</title>
        <authorList>
            <person name="Goudenege D."/>
            <person name="Labreuche Y."/>
            <person name="Krin E."/>
            <person name="Ansquer D."/>
            <person name="Mangenot S."/>
            <person name="Calteau A."/>
            <person name="Medigue C."/>
            <person name="Mazel D."/>
            <person name="Polz M.F."/>
            <person name="Le Roux F."/>
        </authorList>
    </citation>
    <scope>NUCLEOTIDE SEQUENCE [LARGE SCALE GENOMIC DNA]</scope>
    <source>
        <strain evidence="1 2">SOn1</strain>
    </source>
</reference>
<dbReference type="RefSeq" id="WP_022610734.1">
    <property type="nucleotide sequence ID" value="NZ_LK391965.1"/>
</dbReference>
<evidence type="ECO:0000313" key="1">
    <source>
        <dbReference type="EMBL" id="CCO45133.1"/>
    </source>
</evidence>
<gene>
    <name evidence="1" type="ORF">VIBNISOn1_1390012</name>
</gene>
<dbReference type="AlphaFoldDB" id="A0AAV2VKH0"/>
<organism evidence="1 2">
    <name type="scientific">Vibrio nigripulchritudo SOn1</name>
    <dbReference type="NCBI Taxonomy" id="1238450"/>
    <lineage>
        <taxon>Bacteria</taxon>
        <taxon>Pseudomonadati</taxon>
        <taxon>Pseudomonadota</taxon>
        <taxon>Gammaproteobacteria</taxon>
        <taxon>Vibrionales</taxon>
        <taxon>Vibrionaceae</taxon>
        <taxon>Vibrio</taxon>
    </lineage>
</organism>
<dbReference type="EMBL" id="CAOF01000045">
    <property type="protein sequence ID" value="CCO45133.1"/>
    <property type="molecule type" value="Genomic_DNA"/>
</dbReference>